<proteinExistence type="predicted"/>
<feature type="non-terminal residue" evidence="1">
    <location>
        <position position="53"/>
    </location>
</feature>
<gene>
    <name evidence="1" type="ORF">SK128_021191</name>
</gene>
<evidence type="ECO:0000313" key="1">
    <source>
        <dbReference type="EMBL" id="KAK7069692.1"/>
    </source>
</evidence>
<evidence type="ECO:0000313" key="2">
    <source>
        <dbReference type="Proteomes" id="UP001381693"/>
    </source>
</evidence>
<reference evidence="1 2" key="1">
    <citation type="submission" date="2023-11" db="EMBL/GenBank/DDBJ databases">
        <title>Halocaridina rubra genome assembly.</title>
        <authorList>
            <person name="Smith C."/>
        </authorList>
    </citation>
    <scope>NUCLEOTIDE SEQUENCE [LARGE SCALE GENOMIC DNA]</scope>
    <source>
        <strain evidence="1">EP-1</strain>
        <tissue evidence="1">Whole</tissue>
    </source>
</reference>
<dbReference type="EMBL" id="JAXCGZ010015955">
    <property type="protein sequence ID" value="KAK7069692.1"/>
    <property type="molecule type" value="Genomic_DNA"/>
</dbReference>
<organism evidence="1 2">
    <name type="scientific">Halocaridina rubra</name>
    <name type="common">Hawaiian red shrimp</name>
    <dbReference type="NCBI Taxonomy" id="373956"/>
    <lineage>
        <taxon>Eukaryota</taxon>
        <taxon>Metazoa</taxon>
        <taxon>Ecdysozoa</taxon>
        <taxon>Arthropoda</taxon>
        <taxon>Crustacea</taxon>
        <taxon>Multicrustacea</taxon>
        <taxon>Malacostraca</taxon>
        <taxon>Eumalacostraca</taxon>
        <taxon>Eucarida</taxon>
        <taxon>Decapoda</taxon>
        <taxon>Pleocyemata</taxon>
        <taxon>Caridea</taxon>
        <taxon>Atyoidea</taxon>
        <taxon>Atyidae</taxon>
        <taxon>Halocaridina</taxon>
    </lineage>
</organism>
<keyword evidence="2" id="KW-1185">Reference proteome</keyword>
<dbReference type="Proteomes" id="UP001381693">
    <property type="component" value="Unassembled WGS sequence"/>
</dbReference>
<dbReference type="AlphaFoldDB" id="A0AAN8WRE1"/>
<accession>A0AAN8WRE1</accession>
<protein>
    <submittedName>
        <fullName evidence="1">Uncharacterized protein</fullName>
    </submittedName>
</protein>
<sequence length="53" mass="5704">MADGDFVICGHDHDSKQIITALSLVLVCLTKELQDGHTSNSSKIQALEDPVPL</sequence>
<comment type="caution">
    <text evidence="1">The sequence shown here is derived from an EMBL/GenBank/DDBJ whole genome shotgun (WGS) entry which is preliminary data.</text>
</comment>
<name>A0AAN8WRE1_HALRR</name>